<comment type="caution">
    <text evidence="1">The sequence shown here is derived from an EMBL/GenBank/DDBJ whole genome shotgun (WGS) entry which is preliminary data.</text>
</comment>
<dbReference type="EMBL" id="JBFOLK010000002">
    <property type="protein sequence ID" value="KAL2531569.1"/>
    <property type="molecule type" value="Genomic_DNA"/>
</dbReference>
<keyword evidence="2" id="KW-1185">Reference proteome</keyword>
<name>A0ABD1V2M4_9LAMI</name>
<organism evidence="1 2">
    <name type="scientific">Abeliophyllum distichum</name>
    <dbReference type="NCBI Taxonomy" id="126358"/>
    <lineage>
        <taxon>Eukaryota</taxon>
        <taxon>Viridiplantae</taxon>
        <taxon>Streptophyta</taxon>
        <taxon>Embryophyta</taxon>
        <taxon>Tracheophyta</taxon>
        <taxon>Spermatophyta</taxon>
        <taxon>Magnoliopsida</taxon>
        <taxon>eudicotyledons</taxon>
        <taxon>Gunneridae</taxon>
        <taxon>Pentapetalae</taxon>
        <taxon>asterids</taxon>
        <taxon>lamiids</taxon>
        <taxon>Lamiales</taxon>
        <taxon>Oleaceae</taxon>
        <taxon>Forsythieae</taxon>
        <taxon>Abeliophyllum</taxon>
    </lineage>
</organism>
<gene>
    <name evidence="1" type="ORF">Adt_04920</name>
</gene>
<proteinExistence type="predicted"/>
<sequence length="194" mass="21919">MGDINVLVYYDGSWDEYYYYKDYSVVGIVIPIDCSYVVLVDSIMKELKRDQAHYDVTIQYHVVANGPLIRISGDSSVSFYKGIKKNELDSTKFSLCVDIKLIPCIYDNRMALDTVMTARDTLESTLNMGTTYYDKGTIDISLNSKLPTIEEMGLEISEHVTCDDEIIKESDSNVVCQPSIESINVNAISRIRSC</sequence>
<protein>
    <submittedName>
        <fullName evidence="1">Uncharacterized protein</fullName>
    </submittedName>
</protein>
<dbReference type="AlphaFoldDB" id="A0ABD1V2M4"/>
<accession>A0ABD1V2M4</accession>
<reference evidence="2" key="1">
    <citation type="submission" date="2024-07" db="EMBL/GenBank/DDBJ databases">
        <title>Two chromosome-level genome assemblies of Korean endemic species Abeliophyllum distichum and Forsythia ovata (Oleaceae).</title>
        <authorList>
            <person name="Jang H."/>
        </authorList>
    </citation>
    <scope>NUCLEOTIDE SEQUENCE [LARGE SCALE GENOMIC DNA]</scope>
</reference>
<evidence type="ECO:0000313" key="1">
    <source>
        <dbReference type="EMBL" id="KAL2531569.1"/>
    </source>
</evidence>
<dbReference type="Proteomes" id="UP001604336">
    <property type="component" value="Unassembled WGS sequence"/>
</dbReference>
<evidence type="ECO:0000313" key="2">
    <source>
        <dbReference type="Proteomes" id="UP001604336"/>
    </source>
</evidence>